<evidence type="ECO:0000313" key="3">
    <source>
        <dbReference type="Proteomes" id="UP000762676"/>
    </source>
</evidence>
<evidence type="ECO:0000256" key="1">
    <source>
        <dbReference type="SAM" id="MobiDB-lite"/>
    </source>
</evidence>
<reference evidence="2 3" key="1">
    <citation type="journal article" date="2021" name="Elife">
        <title>Chloroplast acquisition without the gene transfer in kleptoplastic sea slugs, Plakobranchus ocellatus.</title>
        <authorList>
            <person name="Maeda T."/>
            <person name="Takahashi S."/>
            <person name="Yoshida T."/>
            <person name="Shimamura S."/>
            <person name="Takaki Y."/>
            <person name="Nagai Y."/>
            <person name="Toyoda A."/>
            <person name="Suzuki Y."/>
            <person name="Arimoto A."/>
            <person name="Ishii H."/>
            <person name="Satoh N."/>
            <person name="Nishiyama T."/>
            <person name="Hasebe M."/>
            <person name="Maruyama T."/>
            <person name="Minagawa J."/>
            <person name="Obokata J."/>
            <person name="Shigenobu S."/>
        </authorList>
    </citation>
    <scope>NUCLEOTIDE SEQUENCE [LARGE SCALE GENOMIC DNA]</scope>
</reference>
<feature type="region of interest" description="Disordered" evidence="1">
    <location>
        <begin position="186"/>
        <end position="253"/>
    </location>
</feature>
<protein>
    <submittedName>
        <fullName evidence="2">Leucine-rich repeat-containing protein 43</fullName>
    </submittedName>
</protein>
<sequence>MHMGRIVLKILREEGRSTRRINSAEHKSSVYGKQEGKQPESPVTIAAATANQQERNVLFDSRPQLKSAAPPASSVASFPQAKPNLEDPEVKPGSEVEGINLDLLTDGQQQGEGEEDGGPSNRTDEPTPRIKLAPVNSDPVPWSEELQLDWSIDLVRDDLLTLRDFLKQGMDFTVVEQVVLGYPAEPDTATTDEKEKENKDKDKKKDKGGKAKRKTPEPLKKTPPKPIKDTAKPDKGGKKKKEPEIELVRSPPAYTTIAAFHITLEPFLEGDFLYQNIFTKGDVPPPSTVRSSMTEDRKTDKKDKKKADKSPEKADKKKDAKKSPRGKDEGSKKGGKGGRHAEEAEEDDSPPPPLELEVSVKLHHWLTAMDSVKEEEEKAAKALAAAATTRGSVGGEGSKVTGSSVKH</sequence>
<feature type="compositionally biased region" description="Basic and acidic residues" evidence="1">
    <location>
        <begin position="84"/>
        <end position="94"/>
    </location>
</feature>
<dbReference type="Proteomes" id="UP000762676">
    <property type="component" value="Unassembled WGS sequence"/>
</dbReference>
<proteinExistence type="predicted"/>
<feature type="compositionally biased region" description="Low complexity" evidence="1">
    <location>
        <begin position="67"/>
        <end position="77"/>
    </location>
</feature>
<organism evidence="2 3">
    <name type="scientific">Elysia marginata</name>
    <dbReference type="NCBI Taxonomy" id="1093978"/>
    <lineage>
        <taxon>Eukaryota</taxon>
        <taxon>Metazoa</taxon>
        <taxon>Spiralia</taxon>
        <taxon>Lophotrochozoa</taxon>
        <taxon>Mollusca</taxon>
        <taxon>Gastropoda</taxon>
        <taxon>Heterobranchia</taxon>
        <taxon>Euthyneura</taxon>
        <taxon>Panpulmonata</taxon>
        <taxon>Sacoglossa</taxon>
        <taxon>Placobranchoidea</taxon>
        <taxon>Plakobranchidae</taxon>
        <taxon>Elysia</taxon>
    </lineage>
</organism>
<evidence type="ECO:0000313" key="2">
    <source>
        <dbReference type="EMBL" id="GFS01396.1"/>
    </source>
</evidence>
<feature type="region of interest" description="Disordered" evidence="1">
    <location>
        <begin position="17"/>
        <end position="43"/>
    </location>
</feature>
<name>A0AAV4HVC7_9GAST</name>
<keyword evidence="3" id="KW-1185">Reference proteome</keyword>
<feature type="region of interest" description="Disordered" evidence="1">
    <location>
        <begin position="383"/>
        <end position="407"/>
    </location>
</feature>
<feature type="compositionally biased region" description="Basic and acidic residues" evidence="1">
    <location>
        <begin position="191"/>
        <end position="247"/>
    </location>
</feature>
<accession>A0AAV4HVC7</accession>
<feature type="region of interest" description="Disordered" evidence="1">
    <location>
        <begin position="279"/>
        <end position="358"/>
    </location>
</feature>
<feature type="region of interest" description="Disordered" evidence="1">
    <location>
        <begin position="59"/>
        <end position="141"/>
    </location>
</feature>
<comment type="caution">
    <text evidence="2">The sequence shown here is derived from an EMBL/GenBank/DDBJ whole genome shotgun (WGS) entry which is preliminary data.</text>
</comment>
<feature type="compositionally biased region" description="Basic and acidic residues" evidence="1">
    <location>
        <begin position="293"/>
        <end position="332"/>
    </location>
</feature>
<dbReference type="EMBL" id="BMAT01012888">
    <property type="protein sequence ID" value="GFS01396.1"/>
    <property type="molecule type" value="Genomic_DNA"/>
</dbReference>
<feature type="compositionally biased region" description="Basic and acidic residues" evidence="1">
    <location>
        <begin position="17"/>
        <end position="38"/>
    </location>
</feature>
<feature type="compositionally biased region" description="Low complexity" evidence="1">
    <location>
        <begin position="101"/>
        <end position="111"/>
    </location>
</feature>
<gene>
    <name evidence="2" type="ORF">ElyMa_006422300</name>
</gene>
<dbReference type="AlphaFoldDB" id="A0AAV4HVC7"/>